<reference evidence="3" key="1">
    <citation type="submission" date="2017-02" db="UniProtKB">
        <authorList>
            <consortium name="WormBaseParasite"/>
        </authorList>
    </citation>
    <scope>IDENTIFICATION</scope>
</reference>
<keyword evidence="2" id="KW-1185">Reference proteome</keyword>
<evidence type="ECO:0000313" key="3">
    <source>
        <dbReference type="WBParaSite" id="TASK_0000319201-mRNA-1"/>
    </source>
</evidence>
<gene>
    <name evidence="1" type="ORF">TASK_LOCUS3193</name>
</gene>
<organism evidence="3">
    <name type="scientific">Taenia asiatica</name>
    <name type="common">Asian tapeworm</name>
    <dbReference type="NCBI Taxonomy" id="60517"/>
    <lineage>
        <taxon>Eukaryota</taxon>
        <taxon>Metazoa</taxon>
        <taxon>Spiralia</taxon>
        <taxon>Lophotrochozoa</taxon>
        <taxon>Platyhelminthes</taxon>
        <taxon>Cestoda</taxon>
        <taxon>Eucestoda</taxon>
        <taxon>Cyclophyllidea</taxon>
        <taxon>Taeniidae</taxon>
        <taxon>Taenia</taxon>
    </lineage>
</organism>
<evidence type="ECO:0000313" key="2">
    <source>
        <dbReference type="Proteomes" id="UP000282613"/>
    </source>
</evidence>
<sequence length="72" mass="7658">MPHECDIGQRFCVTLSQLAFSSNESSLWSGDSSIVTKSLPKMVVEKGGVGMCECKQNGLSEAYYHAAGSPTA</sequence>
<dbReference type="Proteomes" id="UP000282613">
    <property type="component" value="Unassembled WGS sequence"/>
</dbReference>
<evidence type="ECO:0000313" key="1">
    <source>
        <dbReference type="EMBL" id="VDK27834.1"/>
    </source>
</evidence>
<reference evidence="1 2" key="2">
    <citation type="submission" date="2018-11" db="EMBL/GenBank/DDBJ databases">
        <authorList>
            <consortium name="Pathogen Informatics"/>
        </authorList>
    </citation>
    <scope>NUCLEOTIDE SEQUENCE [LARGE SCALE GENOMIC DNA]</scope>
</reference>
<accession>A0A0R3W0J8</accession>
<proteinExistence type="predicted"/>
<dbReference type="AlphaFoldDB" id="A0A0R3W0J8"/>
<dbReference type="EMBL" id="UYRS01006958">
    <property type="protein sequence ID" value="VDK27834.1"/>
    <property type="molecule type" value="Genomic_DNA"/>
</dbReference>
<protein>
    <submittedName>
        <fullName evidence="1 3">Uncharacterized protein</fullName>
    </submittedName>
</protein>
<name>A0A0R3W0J8_TAEAS</name>
<dbReference type="WBParaSite" id="TASK_0000319201-mRNA-1">
    <property type="protein sequence ID" value="TASK_0000319201-mRNA-1"/>
    <property type="gene ID" value="TASK_0000319201"/>
</dbReference>